<evidence type="ECO:0000259" key="1">
    <source>
        <dbReference type="Pfam" id="PF13845"/>
    </source>
</evidence>
<accession>A0A2P2C7B4</accession>
<feature type="domain" description="Septum formation-related" evidence="1">
    <location>
        <begin position="39"/>
        <end position="238"/>
    </location>
</feature>
<dbReference type="InterPro" id="IPR026004">
    <property type="entry name" value="Septum_form"/>
</dbReference>
<dbReference type="AlphaFoldDB" id="A0A2P2C7B4"/>
<evidence type="ECO:0000313" key="2">
    <source>
        <dbReference type="EMBL" id="CUR57883.1"/>
    </source>
</evidence>
<organism evidence="2">
    <name type="scientific">metagenome</name>
    <dbReference type="NCBI Taxonomy" id="256318"/>
    <lineage>
        <taxon>unclassified sequences</taxon>
        <taxon>metagenomes</taxon>
    </lineage>
</organism>
<name>A0A2P2C7B4_9ZZZZ</name>
<dbReference type="EMBL" id="CZKB01000005">
    <property type="protein sequence ID" value="CUR57883.1"/>
    <property type="molecule type" value="Genomic_DNA"/>
</dbReference>
<dbReference type="Pfam" id="PF13845">
    <property type="entry name" value="Septum_form"/>
    <property type="match status" value="1"/>
</dbReference>
<reference evidence="2" key="1">
    <citation type="submission" date="2015-08" db="EMBL/GenBank/DDBJ databases">
        <authorList>
            <person name="Babu N.S."/>
            <person name="Beckwith C.J."/>
            <person name="Beseler K.G."/>
            <person name="Brison A."/>
            <person name="Carone J.V."/>
            <person name="Caskin T.P."/>
            <person name="Diamond M."/>
            <person name="Durham M.E."/>
            <person name="Foxe J.M."/>
            <person name="Go M."/>
            <person name="Henderson B.A."/>
            <person name="Jones I.B."/>
            <person name="McGettigan J.A."/>
            <person name="Micheletti S.J."/>
            <person name="Nasrallah M.E."/>
            <person name="Ortiz D."/>
            <person name="Piller C.R."/>
            <person name="Privatt S.R."/>
            <person name="Schneider S.L."/>
            <person name="Sharp S."/>
            <person name="Smith T.C."/>
            <person name="Stanton J.D."/>
            <person name="Ullery H.E."/>
            <person name="Wilson R.J."/>
            <person name="Serrano M.G."/>
            <person name="Buck G."/>
            <person name="Lee V."/>
            <person name="Wang Y."/>
            <person name="Carvalho R."/>
            <person name="Voegtly L."/>
            <person name="Shi R."/>
            <person name="Duckworth R."/>
            <person name="Johnson A."/>
            <person name="Loviza R."/>
            <person name="Walstead R."/>
            <person name="Shah Z."/>
            <person name="Kiflezghi M."/>
            <person name="Wade K."/>
            <person name="Ball S.L."/>
            <person name="Bradley K.W."/>
            <person name="Asai D.J."/>
            <person name="Bowman C.A."/>
            <person name="Russell D.A."/>
            <person name="Pope W.H."/>
            <person name="Jacobs-Sera D."/>
            <person name="Hendrix R.W."/>
            <person name="Hatfull G.F."/>
        </authorList>
    </citation>
    <scope>NUCLEOTIDE SEQUENCE</scope>
</reference>
<sequence>MTRRLGTGAVLIGFLAAALTAIAPSAGAADPLFQAPVVGQCSDMSRAELDLPTYGEAAVDCAGPHTAVVTAVAAVPDGLAYDSPDFTELAVRTCYDAQREAAGASKLGVRLTAYAIGYFVPTAEQQAAGARWLRCDLVLLGGTELLPLPGTLDVGKFPFKKTVSRCLAGRDFTVTACSEKHTYRATAALGITAKRYPKEKAWKRLGTDRCRKATTSRTYRFSWPSKVDWEVGDRALVCYTQTKK</sequence>
<proteinExistence type="predicted"/>
<gene>
    <name evidence="2" type="ORF">NOCA1130272</name>
</gene>
<protein>
    <recommendedName>
        <fullName evidence="1">Septum formation-related domain-containing protein</fullName>
    </recommendedName>
</protein>